<dbReference type="RefSeq" id="WP_089284506.1">
    <property type="nucleotide sequence ID" value="NZ_FZOJ01000026.1"/>
</dbReference>
<dbReference type="InterPro" id="IPR027417">
    <property type="entry name" value="P-loop_NTPase"/>
</dbReference>
<dbReference type="EMBL" id="FZOJ01000026">
    <property type="protein sequence ID" value="SNS89763.1"/>
    <property type="molecule type" value="Genomic_DNA"/>
</dbReference>
<reference evidence="1 2" key="1">
    <citation type="submission" date="2017-06" db="EMBL/GenBank/DDBJ databases">
        <authorList>
            <person name="Kim H.J."/>
            <person name="Triplett B.A."/>
        </authorList>
    </citation>
    <scope>NUCLEOTIDE SEQUENCE [LARGE SCALE GENOMIC DNA]</scope>
    <source>
        <strain evidence="1 2">SCA</strain>
    </source>
</reference>
<dbReference type="InterPro" id="IPR017587">
    <property type="entry name" value="YqeC"/>
</dbReference>
<dbReference type="OrthoDB" id="368187at2"/>
<sequence length="256" mass="28817">MKLYEALNINLDQKEIISFVGAGGKTTSLFKLAKELKEAGSRVLLTTTTAIYSPAKESYDRLILTDEDDHKKLLEIKNTQSICVLGKAISKENKLLGLEPLKILELSKLNSFDHILIEADGAKRKPIKAPATHEPVIPSNTTKLIGVIGLDVLNREIEEEWVHRPQFFCQLTEGKIGGKIDINRVVKLVIADGGLYKSCPEICQKYLLLNKTDDSFRENLAIEIFNLLKKYQFVLHGVIAASMKEKENYIKWSDSF</sequence>
<organism evidence="1 2">
    <name type="scientific">Anaerovirgula multivorans</name>
    <dbReference type="NCBI Taxonomy" id="312168"/>
    <lineage>
        <taxon>Bacteria</taxon>
        <taxon>Bacillati</taxon>
        <taxon>Bacillota</taxon>
        <taxon>Clostridia</taxon>
        <taxon>Peptostreptococcales</taxon>
        <taxon>Natronincolaceae</taxon>
        <taxon>Anaerovirgula</taxon>
    </lineage>
</organism>
<dbReference type="Proteomes" id="UP000198304">
    <property type="component" value="Unassembled WGS sequence"/>
</dbReference>
<dbReference type="Pfam" id="PF19842">
    <property type="entry name" value="YqeC"/>
    <property type="match status" value="1"/>
</dbReference>
<evidence type="ECO:0000313" key="2">
    <source>
        <dbReference type="Proteomes" id="UP000198304"/>
    </source>
</evidence>
<gene>
    <name evidence="1" type="ORF">SAMN05446037_102627</name>
</gene>
<dbReference type="AlphaFoldDB" id="A0A239I9M4"/>
<accession>A0A239I9M4</accession>
<name>A0A239I9M4_9FIRM</name>
<protein>
    <submittedName>
        <fullName evidence="1">Probable selenium-dependent hydroxylase accessory protein YqeC</fullName>
    </submittedName>
</protein>
<proteinExistence type="predicted"/>
<keyword evidence="2" id="KW-1185">Reference proteome</keyword>
<dbReference type="SUPFAM" id="SSF52540">
    <property type="entry name" value="P-loop containing nucleoside triphosphate hydrolases"/>
    <property type="match status" value="1"/>
</dbReference>
<evidence type="ECO:0000313" key="1">
    <source>
        <dbReference type="EMBL" id="SNS89763.1"/>
    </source>
</evidence>
<dbReference type="NCBIfam" id="TIGR03172">
    <property type="entry name" value="selenium cofactor biosynthesis protein YqeC"/>
    <property type="match status" value="1"/>
</dbReference>